<evidence type="ECO:0000313" key="4">
    <source>
        <dbReference type="EMBL" id="MCA9379900.1"/>
    </source>
</evidence>
<dbReference type="InterPro" id="IPR004154">
    <property type="entry name" value="Anticodon-bd"/>
</dbReference>
<dbReference type="InterPro" id="IPR036621">
    <property type="entry name" value="Anticodon-bd_dom_sf"/>
</dbReference>
<dbReference type="AlphaFoldDB" id="A0A955I6D7"/>
<proteinExistence type="predicted"/>
<evidence type="ECO:0000256" key="2">
    <source>
        <dbReference type="ARBA" id="ARBA00023146"/>
    </source>
</evidence>
<keyword evidence="2" id="KW-0030">Aminoacyl-tRNA synthetase</keyword>
<feature type="domain" description="Anticodon-binding" evidence="3">
    <location>
        <begin position="316"/>
        <end position="404"/>
    </location>
</feature>
<dbReference type="GO" id="GO:0005524">
    <property type="term" value="F:ATP binding"/>
    <property type="evidence" value="ECO:0007669"/>
    <property type="project" value="InterPro"/>
</dbReference>
<dbReference type="EMBL" id="JAGQLL010000016">
    <property type="protein sequence ID" value="MCA9379900.1"/>
    <property type="molecule type" value="Genomic_DNA"/>
</dbReference>
<dbReference type="GO" id="GO:0006435">
    <property type="term" value="P:threonyl-tRNA aminoacylation"/>
    <property type="evidence" value="ECO:0007669"/>
    <property type="project" value="InterPro"/>
</dbReference>
<dbReference type="PANTHER" id="PTHR11451:SF44">
    <property type="entry name" value="THREONINE--TRNA LIGASE, CHLOROPLASTIC_MITOCHONDRIAL 2"/>
    <property type="match status" value="1"/>
</dbReference>
<dbReference type="Pfam" id="PF03129">
    <property type="entry name" value="HGTP_anticodon"/>
    <property type="match status" value="1"/>
</dbReference>
<evidence type="ECO:0000256" key="1">
    <source>
        <dbReference type="ARBA" id="ARBA00022917"/>
    </source>
</evidence>
<keyword evidence="1" id="KW-0648">Protein biosynthesis</keyword>
<gene>
    <name evidence="4" type="ORF">KC675_01845</name>
</gene>
<evidence type="ECO:0000313" key="5">
    <source>
        <dbReference type="Proteomes" id="UP000745577"/>
    </source>
</evidence>
<evidence type="ECO:0000259" key="3">
    <source>
        <dbReference type="Pfam" id="PF03129"/>
    </source>
</evidence>
<dbReference type="InterPro" id="IPR045864">
    <property type="entry name" value="aa-tRNA-synth_II/BPL/LPL"/>
</dbReference>
<comment type="caution">
    <text evidence="4">The sequence shown here is derived from an EMBL/GenBank/DDBJ whole genome shotgun (WGS) entry which is preliminary data.</text>
</comment>
<dbReference type="GO" id="GO:0005737">
    <property type="term" value="C:cytoplasm"/>
    <property type="evidence" value="ECO:0007669"/>
    <property type="project" value="InterPro"/>
</dbReference>
<feature type="non-terminal residue" evidence="4">
    <location>
        <position position="1"/>
    </location>
</feature>
<reference evidence="4" key="1">
    <citation type="submission" date="2020-04" db="EMBL/GenBank/DDBJ databases">
        <authorList>
            <person name="Zhang T."/>
        </authorList>
    </citation>
    <scope>NUCLEOTIDE SEQUENCE</scope>
    <source>
        <strain evidence="4">HKST-UBA15</strain>
    </source>
</reference>
<dbReference type="Gene3D" id="3.40.50.800">
    <property type="entry name" value="Anticodon-binding domain"/>
    <property type="match status" value="1"/>
</dbReference>
<organism evidence="4 5">
    <name type="scientific">Candidatus Dojkabacteria bacterium</name>
    <dbReference type="NCBI Taxonomy" id="2099670"/>
    <lineage>
        <taxon>Bacteria</taxon>
        <taxon>Candidatus Dojkabacteria</taxon>
    </lineage>
</organism>
<keyword evidence="2" id="KW-0436">Ligase</keyword>
<dbReference type="Gene3D" id="3.30.930.10">
    <property type="entry name" value="Bira Bifunctional Protein, Domain 2"/>
    <property type="match status" value="1"/>
</dbReference>
<sequence length="412" mass="47809">NDYLENQKRLSEINSILIAQKLKYLILEDEKDVSSPIWLKDGILLQQNLTRFLEEQIIEFDFQLMQPPWVSNKPAFLVEKFPEFMHTSQIKGTQNSKDVFYRNNLRSFLVERAITSASSKSSTDKTEFGSVSKTYQGNLHNSKEIKIEHLEDFLETTDAQVISLVKEENLKEVLTENIRLIGTSLKAFGFSQFKIIIDIPDYQDLSKYIYDEKLWEKSISSLKELLLELKIPSRIREGRADFYGPKLTIEVKDKYSRSWEISKITLDPILPSKLLTKDDKQKYFVHTDIVINIERLIDLLLEHGEGSLPLWLEPVQVEIIALESKYNHRAIKVLRELKKENLRVEFNQNTTNPESQIAESMGRHTPYLVIIGEKEANTDSISIKSNGQDIGLMRINEFVNKLEQEIALELDL</sequence>
<dbReference type="SUPFAM" id="SSF52954">
    <property type="entry name" value="Class II aaRS ABD-related"/>
    <property type="match status" value="1"/>
</dbReference>
<dbReference type="PANTHER" id="PTHR11451">
    <property type="entry name" value="THREONINE-TRNA LIGASE"/>
    <property type="match status" value="1"/>
</dbReference>
<dbReference type="GO" id="GO:0004829">
    <property type="term" value="F:threonine-tRNA ligase activity"/>
    <property type="evidence" value="ECO:0007669"/>
    <property type="project" value="InterPro"/>
</dbReference>
<accession>A0A955I6D7</accession>
<dbReference type="SUPFAM" id="SSF55681">
    <property type="entry name" value="Class II aaRS and biotin synthetases"/>
    <property type="match status" value="1"/>
</dbReference>
<reference evidence="4" key="2">
    <citation type="journal article" date="2021" name="Microbiome">
        <title>Successional dynamics and alternative stable states in a saline activated sludge microbial community over 9 years.</title>
        <authorList>
            <person name="Wang Y."/>
            <person name="Ye J."/>
            <person name="Ju F."/>
            <person name="Liu L."/>
            <person name="Boyd J.A."/>
            <person name="Deng Y."/>
            <person name="Parks D.H."/>
            <person name="Jiang X."/>
            <person name="Yin X."/>
            <person name="Woodcroft B.J."/>
            <person name="Tyson G.W."/>
            <person name="Hugenholtz P."/>
            <person name="Polz M.F."/>
            <person name="Zhang T."/>
        </authorList>
    </citation>
    <scope>NUCLEOTIDE SEQUENCE</scope>
    <source>
        <strain evidence="4">HKST-UBA15</strain>
    </source>
</reference>
<dbReference type="InterPro" id="IPR002320">
    <property type="entry name" value="Thr-tRNA-ligase_IIa"/>
</dbReference>
<dbReference type="Proteomes" id="UP000745577">
    <property type="component" value="Unassembled WGS sequence"/>
</dbReference>
<name>A0A955I6D7_9BACT</name>
<protein>
    <recommendedName>
        <fullName evidence="3">Anticodon-binding domain-containing protein</fullName>
    </recommendedName>
</protein>
<dbReference type="PRINTS" id="PR01047">
    <property type="entry name" value="TRNASYNTHTHR"/>
</dbReference>